<dbReference type="Proteomes" id="UP000077071">
    <property type="component" value="Chromosome"/>
</dbReference>
<dbReference type="RefSeq" id="WP_068253979.1">
    <property type="nucleotide sequence ID" value="NZ_CP015515.1"/>
</dbReference>
<name>A0A160KTM2_9MICO</name>
<evidence type="ECO:0000313" key="2">
    <source>
        <dbReference type="EMBL" id="AND16844.1"/>
    </source>
</evidence>
<dbReference type="PROSITE" id="PS51746">
    <property type="entry name" value="PPM_2"/>
    <property type="match status" value="1"/>
</dbReference>
<dbReference type="PATRIC" id="fig|33888.3.peg.1886"/>
<dbReference type="Gene3D" id="3.60.40.10">
    <property type="entry name" value="PPM-type phosphatase domain"/>
    <property type="match status" value="1"/>
</dbReference>
<dbReference type="GO" id="GO:0004722">
    <property type="term" value="F:protein serine/threonine phosphatase activity"/>
    <property type="evidence" value="ECO:0007669"/>
    <property type="project" value="InterPro"/>
</dbReference>
<feature type="domain" description="PPM-type phosphatase" evidence="1">
    <location>
        <begin position="30"/>
        <end position="261"/>
    </location>
</feature>
<dbReference type="AlphaFoldDB" id="A0A160KTM2"/>
<dbReference type="EMBL" id="CP015515">
    <property type="protein sequence ID" value="AND16844.1"/>
    <property type="molecule type" value="Genomic_DNA"/>
</dbReference>
<gene>
    <name evidence="2" type="ORF">A6122_1712</name>
</gene>
<dbReference type="SUPFAM" id="SSF81606">
    <property type="entry name" value="PP2C-like"/>
    <property type="match status" value="1"/>
</dbReference>
<dbReference type="InterPro" id="IPR001932">
    <property type="entry name" value="PPM-type_phosphatase-like_dom"/>
</dbReference>
<dbReference type="InterPro" id="IPR015655">
    <property type="entry name" value="PP2C"/>
</dbReference>
<sequence length="274" mass="28242">MTQIGRSRASVTVPVSAWTSDTPSAEVTLGWAARTETGLVRSANEDSYLAKSPVFAVADGMGGHAAGEVASDAVVSRLSTAALGATVGAEEIDRALREAVGDIARQSHTADSGTGTTVTGIALTAIGGEPYWSVFNIGDSRVYLRVAGSLVQLTVDHSIVQELVDAGLITRDEADVHPHSNMITRAVGFHEAPIPDYRLVPVLAGSRLLICSDGLTKELTDAGVGHLLAGTYSAREAADALVDAALSNGGRDNVTVIVVDVLAVTGDEETGIPI</sequence>
<dbReference type="STRING" id="33888.A6122_1712"/>
<proteinExistence type="predicted"/>
<organism evidence="2 3">
    <name type="scientific">Rathayibacter tritici</name>
    <dbReference type="NCBI Taxonomy" id="33888"/>
    <lineage>
        <taxon>Bacteria</taxon>
        <taxon>Bacillati</taxon>
        <taxon>Actinomycetota</taxon>
        <taxon>Actinomycetes</taxon>
        <taxon>Micrococcales</taxon>
        <taxon>Microbacteriaceae</taxon>
        <taxon>Rathayibacter</taxon>
    </lineage>
</organism>
<accession>A0A160KTM2</accession>
<dbReference type="CDD" id="cd00143">
    <property type="entry name" value="PP2Cc"/>
    <property type="match status" value="1"/>
</dbReference>
<evidence type="ECO:0000259" key="1">
    <source>
        <dbReference type="PROSITE" id="PS51746"/>
    </source>
</evidence>
<dbReference type="SMART" id="SM00331">
    <property type="entry name" value="PP2C_SIG"/>
    <property type="match status" value="1"/>
</dbReference>
<dbReference type="PANTHER" id="PTHR47992">
    <property type="entry name" value="PROTEIN PHOSPHATASE"/>
    <property type="match status" value="1"/>
</dbReference>
<dbReference type="OrthoDB" id="9801841at2"/>
<reference evidence="2 3" key="1">
    <citation type="submission" date="2016-05" db="EMBL/GenBank/DDBJ databases">
        <title>Complete genome sequence of Rathayibacter tritici NCPPB 1953.</title>
        <authorList>
            <person name="Park J."/>
            <person name="Lee H.-H."/>
            <person name="Lee S.-W."/>
            <person name="Seo Y.-S."/>
        </authorList>
    </citation>
    <scope>NUCLEOTIDE SEQUENCE [LARGE SCALE GENOMIC DNA]</scope>
    <source>
        <strain evidence="2 3">NCPPB 1953</strain>
    </source>
</reference>
<keyword evidence="3" id="KW-1185">Reference proteome</keyword>
<protein>
    <submittedName>
        <fullName evidence="2">Protein phosphatase</fullName>
    </submittedName>
</protein>
<evidence type="ECO:0000313" key="3">
    <source>
        <dbReference type="Proteomes" id="UP000077071"/>
    </source>
</evidence>
<dbReference type="Pfam" id="PF13672">
    <property type="entry name" value="PP2C_2"/>
    <property type="match status" value="1"/>
</dbReference>
<dbReference type="SMART" id="SM00332">
    <property type="entry name" value="PP2Cc"/>
    <property type="match status" value="1"/>
</dbReference>
<dbReference type="KEGG" id="rtn:A6122_1712"/>
<dbReference type="InterPro" id="IPR036457">
    <property type="entry name" value="PPM-type-like_dom_sf"/>
</dbReference>